<dbReference type="GeneID" id="19211319"/>
<comment type="caution">
    <text evidence="1">The sequence shown here is derived from an EMBL/GenBank/DDBJ whole genome shotgun (WGS) entry which is preliminary data.</text>
</comment>
<dbReference type="AlphaFoldDB" id="A0A5M3MR41"/>
<evidence type="ECO:0000313" key="2">
    <source>
        <dbReference type="Proteomes" id="UP000053558"/>
    </source>
</evidence>
<dbReference type="Proteomes" id="UP000053558">
    <property type="component" value="Unassembled WGS sequence"/>
</dbReference>
<evidence type="ECO:0000313" key="1">
    <source>
        <dbReference type="EMBL" id="EIW81658.1"/>
    </source>
</evidence>
<proteinExistence type="predicted"/>
<organism evidence="1 2">
    <name type="scientific">Coniophora puteana (strain RWD-64-598)</name>
    <name type="common">Brown rot fungus</name>
    <dbReference type="NCBI Taxonomy" id="741705"/>
    <lineage>
        <taxon>Eukaryota</taxon>
        <taxon>Fungi</taxon>
        <taxon>Dikarya</taxon>
        <taxon>Basidiomycota</taxon>
        <taxon>Agaricomycotina</taxon>
        <taxon>Agaricomycetes</taxon>
        <taxon>Agaricomycetidae</taxon>
        <taxon>Boletales</taxon>
        <taxon>Coniophorineae</taxon>
        <taxon>Coniophoraceae</taxon>
        <taxon>Coniophora</taxon>
    </lineage>
</organism>
<dbReference type="KEGG" id="cput:CONPUDRAFT_89371"/>
<reference evidence="2" key="1">
    <citation type="journal article" date="2012" name="Science">
        <title>The Paleozoic origin of enzymatic lignin decomposition reconstructed from 31 fungal genomes.</title>
        <authorList>
            <person name="Floudas D."/>
            <person name="Binder M."/>
            <person name="Riley R."/>
            <person name="Barry K."/>
            <person name="Blanchette R.A."/>
            <person name="Henrissat B."/>
            <person name="Martinez A.T."/>
            <person name="Otillar R."/>
            <person name="Spatafora J.W."/>
            <person name="Yadav J.S."/>
            <person name="Aerts A."/>
            <person name="Benoit I."/>
            <person name="Boyd A."/>
            <person name="Carlson A."/>
            <person name="Copeland A."/>
            <person name="Coutinho P.M."/>
            <person name="de Vries R.P."/>
            <person name="Ferreira P."/>
            <person name="Findley K."/>
            <person name="Foster B."/>
            <person name="Gaskell J."/>
            <person name="Glotzer D."/>
            <person name="Gorecki P."/>
            <person name="Heitman J."/>
            <person name="Hesse C."/>
            <person name="Hori C."/>
            <person name="Igarashi K."/>
            <person name="Jurgens J.A."/>
            <person name="Kallen N."/>
            <person name="Kersten P."/>
            <person name="Kohler A."/>
            <person name="Kuees U."/>
            <person name="Kumar T.K.A."/>
            <person name="Kuo A."/>
            <person name="LaButti K."/>
            <person name="Larrondo L.F."/>
            <person name="Lindquist E."/>
            <person name="Ling A."/>
            <person name="Lombard V."/>
            <person name="Lucas S."/>
            <person name="Lundell T."/>
            <person name="Martin R."/>
            <person name="McLaughlin D.J."/>
            <person name="Morgenstern I."/>
            <person name="Morin E."/>
            <person name="Murat C."/>
            <person name="Nagy L.G."/>
            <person name="Nolan M."/>
            <person name="Ohm R.A."/>
            <person name="Patyshakuliyeva A."/>
            <person name="Rokas A."/>
            <person name="Ruiz-Duenas F.J."/>
            <person name="Sabat G."/>
            <person name="Salamov A."/>
            <person name="Samejima M."/>
            <person name="Schmutz J."/>
            <person name="Slot J.C."/>
            <person name="St John F."/>
            <person name="Stenlid J."/>
            <person name="Sun H."/>
            <person name="Sun S."/>
            <person name="Syed K."/>
            <person name="Tsang A."/>
            <person name="Wiebenga A."/>
            <person name="Young D."/>
            <person name="Pisabarro A."/>
            <person name="Eastwood D.C."/>
            <person name="Martin F."/>
            <person name="Cullen D."/>
            <person name="Grigoriev I.V."/>
            <person name="Hibbett D.S."/>
        </authorList>
    </citation>
    <scope>NUCLEOTIDE SEQUENCE [LARGE SCALE GENOMIC DNA]</scope>
    <source>
        <strain evidence="2">RWD-64-598 SS2</strain>
    </source>
</reference>
<gene>
    <name evidence="1" type="ORF">CONPUDRAFT_89371</name>
</gene>
<sequence length="66" mass="7144">MGGECRRKCQPDRALCGRLKDKLPRGKPSFRGSPPPALILLSSSHQGHVASARSLHQPARTAIRGM</sequence>
<keyword evidence="2" id="KW-1185">Reference proteome</keyword>
<dbReference type="EMBL" id="JH711577">
    <property type="protein sequence ID" value="EIW81658.1"/>
    <property type="molecule type" value="Genomic_DNA"/>
</dbReference>
<name>A0A5M3MR41_CONPW</name>
<accession>A0A5M3MR41</accession>
<dbReference type="RefSeq" id="XP_007767558.1">
    <property type="nucleotide sequence ID" value="XM_007769368.1"/>
</dbReference>
<protein>
    <submittedName>
        <fullName evidence="1">Uncharacterized protein</fullName>
    </submittedName>
</protein>